<accession>A0A4Z2F1W8</accession>
<dbReference type="AlphaFoldDB" id="A0A4Z2F1W8"/>
<dbReference type="Proteomes" id="UP000314294">
    <property type="component" value="Unassembled WGS sequence"/>
</dbReference>
<evidence type="ECO:0000313" key="3">
    <source>
        <dbReference type="Proteomes" id="UP000314294"/>
    </source>
</evidence>
<feature type="region of interest" description="Disordered" evidence="1">
    <location>
        <begin position="26"/>
        <end position="56"/>
    </location>
</feature>
<comment type="caution">
    <text evidence="2">The sequence shown here is derived from an EMBL/GenBank/DDBJ whole genome shotgun (WGS) entry which is preliminary data.</text>
</comment>
<evidence type="ECO:0000256" key="1">
    <source>
        <dbReference type="SAM" id="MobiDB-lite"/>
    </source>
</evidence>
<feature type="compositionally biased region" description="Basic and acidic residues" evidence="1">
    <location>
        <begin position="31"/>
        <end position="45"/>
    </location>
</feature>
<gene>
    <name evidence="2" type="ORF">EYF80_054795</name>
</gene>
<sequence>MRGGRTAGQEHAGPRTQVIRHAAAVLLGRGDGVKTERRARGERGASEGPGNPRVARFDIRRRGANRLTRLIKGTSHPACLRRSLP</sequence>
<organism evidence="2 3">
    <name type="scientific">Liparis tanakae</name>
    <name type="common">Tanaka's snailfish</name>
    <dbReference type="NCBI Taxonomy" id="230148"/>
    <lineage>
        <taxon>Eukaryota</taxon>
        <taxon>Metazoa</taxon>
        <taxon>Chordata</taxon>
        <taxon>Craniata</taxon>
        <taxon>Vertebrata</taxon>
        <taxon>Euteleostomi</taxon>
        <taxon>Actinopterygii</taxon>
        <taxon>Neopterygii</taxon>
        <taxon>Teleostei</taxon>
        <taxon>Neoteleostei</taxon>
        <taxon>Acanthomorphata</taxon>
        <taxon>Eupercaria</taxon>
        <taxon>Perciformes</taxon>
        <taxon>Cottioidei</taxon>
        <taxon>Cottales</taxon>
        <taxon>Liparidae</taxon>
        <taxon>Liparis</taxon>
    </lineage>
</organism>
<protein>
    <submittedName>
        <fullName evidence="2">Uncharacterized protein</fullName>
    </submittedName>
</protein>
<dbReference type="EMBL" id="SRLO01001843">
    <property type="protein sequence ID" value="TNN35038.1"/>
    <property type="molecule type" value="Genomic_DNA"/>
</dbReference>
<reference evidence="2 3" key="1">
    <citation type="submission" date="2019-03" db="EMBL/GenBank/DDBJ databases">
        <title>First draft genome of Liparis tanakae, snailfish: a comprehensive survey of snailfish specific genes.</title>
        <authorList>
            <person name="Kim W."/>
            <person name="Song I."/>
            <person name="Jeong J.-H."/>
            <person name="Kim D."/>
            <person name="Kim S."/>
            <person name="Ryu S."/>
            <person name="Song J.Y."/>
            <person name="Lee S.K."/>
        </authorList>
    </citation>
    <scope>NUCLEOTIDE SEQUENCE [LARGE SCALE GENOMIC DNA]</scope>
    <source>
        <tissue evidence="2">Muscle</tissue>
    </source>
</reference>
<proteinExistence type="predicted"/>
<name>A0A4Z2F1W8_9TELE</name>
<keyword evidence="3" id="KW-1185">Reference proteome</keyword>
<evidence type="ECO:0000313" key="2">
    <source>
        <dbReference type="EMBL" id="TNN35038.1"/>
    </source>
</evidence>